<feature type="domain" description="Serine aminopeptidase S33" evidence="1">
    <location>
        <begin position="41"/>
        <end position="306"/>
    </location>
</feature>
<proteinExistence type="predicted"/>
<dbReference type="Pfam" id="PF12146">
    <property type="entry name" value="Hydrolase_4"/>
    <property type="match status" value="1"/>
</dbReference>
<evidence type="ECO:0000313" key="3">
    <source>
        <dbReference type="Proteomes" id="UP000298179"/>
    </source>
</evidence>
<dbReference type="OrthoDB" id="9806902at2"/>
<evidence type="ECO:0000259" key="1">
    <source>
        <dbReference type="Pfam" id="PF12146"/>
    </source>
</evidence>
<dbReference type="Proteomes" id="UP000298179">
    <property type="component" value="Unassembled WGS sequence"/>
</dbReference>
<sequence>MYGRRRSIRGAWRALRFDREQSIDSRSGATLHLKSTAASGEPRGIVLVLHGLAEHAGRYARFARELSEDGFHVFAHDHRGHGSTVAPDAPLRRFAVTGGAEKVLRDCRSVHLHALETVGELPVVVFGHSLGGIIALNYGERFGRELDGLCVWNADFAHGLDRRLGRIALKAEKALKGSDVASELSRRFTFDSWAKAISPRRTPYDWLSHDEAAVDAYSSDPLCGFTPTVSMMEDIAKLVFEAGSKAGLSLVPPDLPVHLLGGSEDPATRGGKAITELAEALQALDCHDVESHVIAGARHETLMETQTYRRPAMESLLAFLRRITA</sequence>
<name>A0A4Y8RTZ9_9HYPH</name>
<keyword evidence="2" id="KW-0378">Hydrolase</keyword>
<reference evidence="2 3" key="1">
    <citation type="submission" date="2019-03" db="EMBL/GenBank/DDBJ databases">
        <title>Jiella endophytica sp. nov., a novel endophytic bacterium isolated from root of Ficus microcarpa Linn. f.</title>
        <authorList>
            <person name="Tuo L."/>
        </authorList>
    </citation>
    <scope>NUCLEOTIDE SEQUENCE [LARGE SCALE GENOMIC DNA]</scope>
    <source>
        <strain evidence="2 3">CBS5Q-3</strain>
    </source>
</reference>
<dbReference type="Gene3D" id="3.40.50.1820">
    <property type="entry name" value="alpha/beta hydrolase"/>
    <property type="match status" value="1"/>
</dbReference>
<organism evidence="2 3">
    <name type="scientific">Jiella endophytica</name>
    <dbReference type="NCBI Taxonomy" id="2558362"/>
    <lineage>
        <taxon>Bacteria</taxon>
        <taxon>Pseudomonadati</taxon>
        <taxon>Pseudomonadota</taxon>
        <taxon>Alphaproteobacteria</taxon>
        <taxon>Hyphomicrobiales</taxon>
        <taxon>Aurantimonadaceae</taxon>
        <taxon>Jiella</taxon>
    </lineage>
</organism>
<keyword evidence="3" id="KW-1185">Reference proteome</keyword>
<evidence type="ECO:0000313" key="2">
    <source>
        <dbReference type="EMBL" id="TFF27433.1"/>
    </source>
</evidence>
<gene>
    <name evidence="2" type="ORF">E3C22_02945</name>
</gene>
<dbReference type="InterPro" id="IPR051044">
    <property type="entry name" value="MAG_DAG_Lipase"/>
</dbReference>
<protein>
    <submittedName>
        <fullName evidence="2">Alpha/beta hydrolase</fullName>
    </submittedName>
</protein>
<dbReference type="GO" id="GO:0016787">
    <property type="term" value="F:hydrolase activity"/>
    <property type="evidence" value="ECO:0007669"/>
    <property type="project" value="UniProtKB-KW"/>
</dbReference>
<dbReference type="InterPro" id="IPR029058">
    <property type="entry name" value="AB_hydrolase_fold"/>
</dbReference>
<dbReference type="PANTHER" id="PTHR11614">
    <property type="entry name" value="PHOSPHOLIPASE-RELATED"/>
    <property type="match status" value="1"/>
</dbReference>
<accession>A0A4Y8RTZ9</accession>
<dbReference type="SUPFAM" id="SSF53474">
    <property type="entry name" value="alpha/beta-Hydrolases"/>
    <property type="match status" value="1"/>
</dbReference>
<dbReference type="InterPro" id="IPR022742">
    <property type="entry name" value="Hydrolase_4"/>
</dbReference>
<dbReference type="EMBL" id="SOZD01000001">
    <property type="protein sequence ID" value="TFF27433.1"/>
    <property type="molecule type" value="Genomic_DNA"/>
</dbReference>
<dbReference type="AlphaFoldDB" id="A0A4Y8RTZ9"/>
<comment type="caution">
    <text evidence="2">The sequence shown here is derived from an EMBL/GenBank/DDBJ whole genome shotgun (WGS) entry which is preliminary data.</text>
</comment>